<feature type="non-terminal residue" evidence="1">
    <location>
        <position position="316"/>
    </location>
</feature>
<dbReference type="SUPFAM" id="SSF54637">
    <property type="entry name" value="Thioesterase/thiol ester dehydrase-isomerase"/>
    <property type="match status" value="1"/>
</dbReference>
<protein>
    <recommendedName>
        <fullName evidence="3">MaoC-like domain-containing protein</fullName>
    </recommendedName>
</protein>
<dbReference type="Proteomes" id="UP000803844">
    <property type="component" value="Unassembled WGS sequence"/>
</dbReference>
<dbReference type="PANTHER" id="PTHR28152:SF1">
    <property type="entry name" value="HYDROXYACYL-THIOESTER DEHYDRATASE TYPE 2, MITOCHONDRIAL"/>
    <property type="match status" value="1"/>
</dbReference>
<evidence type="ECO:0000313" key="1">
    <source>
        <dbReference type="EMBL" id="KAF3770564.1"/>
    </source>
</evidence>
<gene>
    <name evidence="1" type="ORF">M406DRAFT_27011</name>
</gene>
<dbReference type="GO" id="GO:0005739">
    <property type="term" value="C:mitochondrion"/>
    <property type="evidence" value="ECO:0007669"/>
    <property type="project" value="TreeGrafter"/>
</dbReference>
<dbReference type="AlphaFoldDB" id="A0A9P4YCN9"/>
<accession>A0A9P4YCN9</accession>
<dbReference type="InterPro" id="IPR052741">
    <property type="entry name" value="Mitochondrial_HTD2"/>
</dbReference>
<comment type="caution">
    <text evidence="1">The sequence shown here is derived from an EMBL/GenBank/DDBJ whole genome shotgun (WGS) entry which is preliminary data.</text>
</comment>
<feature type="non-terminal residue" evidence="1">
    <location>
        <position position="1"/>
    </location>
</feature>
<evidence type="ECO:0000313" key="2">
    <source>
        <dbReference type="Proteomes" id="UP000803844"/>
    </source>
</evidence>
<dbReference type="GO" id="GO:0019171">
    <property type="term" value="F:(3R)-hydroxyacyl-[acyl-carrier-protein] dehydratase activity"/>
    <property type="evidence" value="ECO:0007669"/>
    <property type="project" value="TreeGrafter"/>
</dbReference>
<proteinExistence type="predicted"/>
<keyword evidence="2" id="KW-1185">Reference proteome</keyword>
<sequence>ELMSRPPRIHTDYLTPTNANLLSVALLGGSTDHYLDPHPFSSLLPQGYHLVYFPPAHPTASLLPDGTDTDHSPGSPFTRRVWAGGSVTFHRGWEEEVVLDGAVAGCLETIKDVRIKGTPGAGEKILVDIVRQYGWRQIAHEMRQQRLDGASGAECVMAEPAIEETRTLCFMTPKTADEARRDVEEPHRRVIKAPAYEPTYTLTLTPTPSLLFRFSALTFNAHAIHLDRQHCREVEGYRDLLVHGPLLLTLMFCALREAIKCHAKETLRIKTLDYRNLAPVYVNEEIKVCVREGKGQNWDVWIVGPTGGLCVKGTAI</sequence>
<reference evidence="1" key="1">
    <citation type="journal article" date="2020" name="Phytopathology">
        <title>Genome sequence of the chestnut blight fungus Cryphonectria parasitica EP155: A fundamental resource for an archetypical invasive plant pathogen.</title>
        <authorList>
            <person name="Crouch J.A."/>
            <person name="Dawe A."/>
            <person name="Aerts A."/>
            <person name="Barry K."/>
            <person name="Churchill A.C.L."/>
            <person name="Grimwood J."/>
            <person name="Hillman B."/>
            <person name="Milgroom M.G."/>
            <person name="Pangilinan J."/>
            <person name="Smith M."/>
            <person name="Salamov A."/>
            <person name="Schmutz J."/>
            <person name="Yadav J."/>
            <person name="Grigoriev I.V."/>
            <person name="Nuss D."/>
        </authorList>
    </citation>
    <scope>NUCLEOTIDE SEQUENCE</scope>
    <source>
        <strain evidence="1">EP155</strain>
    </source>
</reference>
<dbReference type="GeneID" id="63835188"/>
<organism evidence="1 2">
    <name type="scientific">Cryphonectria parasitica (strain ATCC 38755 / EP155)</name>
    <dbReference type="NCBI Taxonomy" id="660469"/>
    <lineage>
        <taxon>Eukaryota</taxon>
        <taxon>Fungi</taxon>
        <taxon>Dikarya</taxon>
        <taxon>Ascomycota</taxon>
        <taxon>Pezizomycotina</taxon>
        <taxon>Sordariomycetes</taxon>
        <taxon>Sordariomycetidae</taxon>
        <taxon>Diaporthales</taxon>
        <taxon>Cryphonectriaceae</taxon>
        <taxon>Cryphonectria-Endothia species complex</taxon>
        <taxon>Cryphonectria</taxon>
    </lineage>
</organism>
<dbReference type="RefSeq" id="XP_040781525.1">
    <property type="nucleotide sequence ID" value="XM_040918059.1"/>
</dbReference>
<dbReference type="Gene3D" id="3.10.129.10">
    <property type="entry name" value="Hotdog Thioesterase"/>
    <property type="match status" value="1"/>
</dbReference>
<evidence type="ECO:0008006" key="3">
    <source>
        <dbReference type="Google" id="ProtNLM"/>
    </source>
</evidence>
<dbReference type="OrthoDB" id="3257538at2759"/>
<dbReference type="PANTHER" id="PTHR28152">
    <property type="entry name" value="HYDROXYACYL-THIOESTER DEHYDRATASE TYPE 2, MITOCHONDRIAL"/>
    <property type="match status" value="1"/>
</dbReference>
<name>A0A9P4YCN9_CRYP1</name>
<dbReference type="InterPro" id="IPR029069">
    <property type="entry name" value="HotDog_dom_sf"/>
</dbReference>
<dbReference type="EMBL" id="MU032344">
    <property type="protein sequence ID" value="KAF3770564.1"/>
    <property type="molecule type" value="Genomic_DNA"/>
</dbReference>